<dbReference type="AlphaFoldDB" id="A0A6G0THK2"/>
<protein>
    <submittedName>
        <fullName evidence="2">Uncharacterized protein</fullName>
    </submittedName>
</protein>
<keyword evidence="3" id="KW-1185">Reference proteome</keyword>
<sequence length="198" mass="23290">MNHCYHYMIVMHEDYLKYQIILHYFLEALSLLINFLPERDTFVTNHHHVFLANHWEVLQANGSHQFYFEPQILFQNLLFLNNELVQNLYLMTIQHLSLYNNQLYFQSDGIKIFIKMAVTTLINNTSFHQYHNETIIISTGISSPSSYLLIFSVSFSFSVLTLLYFFPSVILFVFFETGIGFQGILDLSRSSSSRRSDC</sequence>
<keyword evidence="1" id="KW-0472">Membrane</keyword>
<keyword evidence="1" id="KW-1133">Transmembrane helix</keyword>
<evidence type="ECO:0000256" key="1">
    <source>
        <dbReference type="SAM" id="Phobius"/>
    </source>
</evidence>
<name>A0A6G0THK2_APHGL</name>
<feature type="transmembrane region" description="Helical" evidence="1">
    <location>
        <begin position="135"/>
        <end position="157"/>
    </location>
</feature>
<reference evidence="2 3" key="1">
    <citation type="submission" date="2019-08" db="EMBL/GenBank/DDBJ databases">
        <title>The genome of the soybean aphid Biotype 1, its phylome, world population structure and adaptation to the North American continent.</title>
        <authorList>
            <person name="Giordano R."/>
            <person name="Donthu R.K."/>
            <person name="Hernandez A.G."/>
            <person name="Wright C.L."/>
            <person name="Zimin A.V."/>
        </authorList>
    </citation>
    <scope>NUCLEOTIDE SEQUENCE [LARGE SCALE GENOMIC DNA]</scope>
    <source>
        <tissue evidence="2">Whole aphids</tissue>
    </source>
</reference>
<gene>
    <name evidence="2" type="ORF">AGLY_009487</name>
</gene>
<proteinExistence type="predicted"/>
<evidence type="ECO:0000313" key="2">
    <source>
        <dbReference type="EMBL" id="KAE9533059.1"/>
    </source>
</evidence>
<comment type="caution">
    <text evidence="2">The sequence shown here is derived from an EMBL/GenBank/DDBJ whole genome shotgun (WGS) entry which is preliminary data.</text>
</comment>
<feature type="transmembrane region" description="Helical" evidence="1">
    <location>
        <begin position="20"/>
        <end position="37"/>
    </location>
</feature>
<evidence type="ECO:0000313" key="3">
    <source>
        <dbReference type="Proteomes" id="UP000475862"/>
    </source>
</evidence>
<organism evidence="2 3">
    <name type="scientific">Aphis glycines</name>
    <name type="common">Soybean aphid</name>
    <dbReference type="NCBI Taxonomy" id="307491"/>
    <lineage>
        <taxon>Eukaryota</taxon>
        <taxon>Metazoa</taxon>
        <taxon>Ecdysozoa</taxon>
        <taxon>Arthropoda</taxon>
        <taxon>Hexapoda</taxon>
        <taxon>Insecta</taxon>
        <taxon>Pterygota</taxon>
        <taxon>Neoptera</taxon>
        <taxon>Paraneoptera</taxon>
        <taxon>Hemiptera</taxon>
        <taxon>Sternorrhyncha</taxon>
        <taxon>Aphidomorpha</taxon>
        <taxon>Aphidoidea</taxon>
        <taxon>Aphididae</taxon>
        <taxon>Aphidini</taxon>
        <taxon>Aphis</taxon>
        <taxon>Aphis</taxon>
    </lineage>
</organism>
<dbReference type="EMBL" id="VYZN01000037">
    <property type="protein sequence ID" value="KAE9533059.1"/>
    <property type="molecule type" value="Genomic_DNA"/>
</dbReference>
<accession>A0A6G0THK2</accession>
<keyword evidence="1" id="KW-0812">Transmembrane</keyword>
<feature type="transmembrane region" description="Helical" evidence="1">
    <location>
        <begin position="163"/>
        <end position="185"/>
    </location>
</feature>
<dbReference type="Proteomes" id="UP000475862">
    <property type="component" value="Unassembled WGS sequence"/>
</dbReference>